<keyword evidence="4" id="KW-1185">Reference proteome</keyword>
<dbReference type="Pfam" id="PF13550">
    <property type="entry name" value="Phage-tail_3"/>
    <property type="match status" value="1"/>
</dbReference>
<dbReference type="InterPro" id="IPR032876">
    <property type="entry name" value="J_dom"/>
</dbReference>
<reference evidence="3 4" key="1">
    <citation type="submission" date="2019-02" db="EMBL/GenBank/DDBJ databases">
        <title>Novel Pseudomonas phage from tap water.</title>
        <authorList>
            <person name="Petrzik K."/>
            <person name="Koloniuk I."/>
            <person name="Lukavsky J."/>
        </authorList>
    </citation>
    <scope>NUCLEOTIDE SEQUENCE [LARGE SCALE GENOMIC DNA]</scope>
</reference>
<dbReference type="KEGG" id="vg:77608975"/>
<feature type="transmembrane region" description="Helical" evidence="1">
    <location>
        <begin position="12"/>
        <end position="37"/>
    </location>
</feature>
<proteinExistence type="predicted"/>
<evidence type="ECO:0000313" key="3">
    <source>
        <dbReference type="EMBL" id="QBZ71733.1"/>
    </source>
</evidence>
<keyword evidence="1" id="KW-0472">Membrane</keyword>
<dbReference type="GeneID" id="77608975"/>
<keyword evidence="1" id="KW-0812">Transmembrane</keyword>
<name>A0A6G5QAI2_9CAUD</name>
<accession>A0A6G5QAI2</accession>
<keyword evidence="1" id="KW-1133">Transmembrane helix</keyword>
<protein>
    <recommendedName>
        <fullName evidence="2">Tip attachment protein J domain-containing protein</fullName>
    </recommendedName>
</protein>
<evidence type="ECO:0000259" key="2">
    <source>
        <dbReference type="Pfam" id="PF13550"/>
    </source>
</evidence>
<dbReference type="EMBL" id="MK574078">
    <property type="protein sequence ID" value="QBZ71733.1"/>
    <property type="molecule type" value="Genomic_DNA"/>
</dbReference>
<evidence type="ECO:0000256" key="1">
    <source>
        <dbReference type="SAM" id="Phobius"/>
    </source>
</evidence>
<dbReference type="Proteomes" id="UP000503152">
    <property type="component" value="Segment"/>
</dbReference>
<evidence type="ECO:0000313" key="4">
    <source>
        <dbReference type="Proteomes" id="UP000503152"/>
    </source>
</evidence>
<dbReference type="RefSeq" id="YP_010597321.1">
    <property type="nucleotide sequence ID" value="NC_069740.1"/>
</dbReference>
<feature type="domain" description="Tip attachment protein J" evidence="2">
    <location>
        <begin position="291"/>
        <end position="457"/>
    </location>
</feature>
<organism evidence="3 4">
    <name type="scientific">Pseudomonas phage KP1</name>
    <dbReference type="NCBI Taxonomy" id="2562463"/>
    <lineage>
        <taxon>Viruses</taxon>
        <taxon>Duplodnaviria</taxon>
        <taxon>Heunggongvirae</taxon>
        <taxon>Uroviricota</taxon>
        <taxon>Caudoviricetes</taxon>
        <taxon>Jondennisvirinae</taxon>
        <taxon>Kipunavirus</taxon>
        <taxon>Kipunavirus KP1</taxon>
    </lineage>
</organism>
<sequence>MPLRSGRIEQPIYKRSALIMWVAVALIVIALLMIAFMPKPGVENARAAKLGDFQIPRSKYGDPMPLIWGTVRQKSPIIAWFGDFRPVPIKKKMSSGLFGSKSVIVGYKNYVGIDCVLALGPGVVLKRFWAGTYLVWTGNATGVTDILIDKPDLFGGEEERGGLKGTITFYDGRFNPPRDSYLASVLDPNVPAYNGLARALFKSFYIGTTTNLEMFSFEVSRLTSGLHPTYSIMPNGLDVNPMEICFDMMTQKWGRFGNLQATLDLPSFIAAAQTLYNEGLGMSIAAQTAITGKDMLEEIMRLCDGLLYQDPATSKIVAKLIRNDYVFADLPVLDESIIKELKGFSKTTWESTLNQCRVTFKDRAGDYDDSVAIAQDFANINYQNRVKSTEIASPGCTTATVANKLANRQLSLLSVPLYKCNIVCSRKVAQKLRPGSVFRLNWKPFNLVNMVMRISKIDFGELTSGQIKITCIQDRFATATPTFAPPDVTEWLPTNTNASVVSLNRIFTPPYFLSRISDAEGLNSFDTQGRLYVLAVPPSNASISFDSMFGLTNFPSNPVASIEAAPYGGGGTLSAAYSDTVADASRNDTSSLFKVQGVSASTIAQLSQYSTLTQARDGSALILVNNELFVYVGFVDNGDNSVTFPNIYRSVLDTEPASHAAGDRVWFINSNDGLLSQLITNGSTAFNKLLDTTTSAKLSISLAPTVSAVQDGRARLPLPPQYLTLQGSRTPAPGVALTSVTATWRLRTRGDAALKVYDDGSATIEAGTQTRVRWRVGSGGYTTVVLTGTSTSLNVTGLTGVLEVLVDTQIISSGLYSTVSDRLTMTLT</sequence>